<feature type="domain" description="CusB-like beta-barrel" evidence="4">
    <location>
        <begin position="225"/>
        <end position="288"/>
    </location>
</feature>
<dbReference type="Pfam" id="PF25973">
    <property type="entry name" value="BSH_CzcB"/>
    <property type="match status" value="1"/>
</dbReference>
<dbReference type="NCBIfam" id="TIGR01730">
    <property type="entry name" value="RND_mfp"/>
    <property type="match status" value="1"/>
</dbReference>
<dbReference type="Pfam" id="PF25954">
    <property type="entry name" value="Beta-barrel_RND_2"/>
    <property type="match status" value="1"/>
</dbReference>
<dbReference type="Gene3D" id="2.40.50.100">
    <property type="match status" value="1"/>
</dbReference>
<dbReference type="PROSITE" id="PS51257">
    <property type="entry name" value="PROKAR_LIPOPROTEIN"/>
    <property type="match status" value="1"/>
</dbReference>
<dbReference type="RefSeq" id="WP_187079780.1">
    <property type="nucleotide sequence ID" value="NZ_JACORU010000001.1"/>
</dbReference>
<dbReference type="SUPFAM" id="SSF111369">
    <property type="entry name" value="HlyD-like secretion proteins"/>
    <property type="match status" value="1"/>
</dbReference>
<feature type="domain" description="CzcB-like barrel-sandwich hybrid" evidence="5">
    <location>
        <begin position="71"/>
        <end position="210"/>
    </location>
</feature>
<dbReference type="InterPro" id="IPR006143">
    <property type="entry name" value="RND_pump_MFP"/>
</dbReference>
<dbReference type="Proteomes" id="UP000596827">
    <property type="component" value="Unassembled WGS sequence"/>
</dbReference>
<evidence type="ECO:0000256" key="2">
    <source>
        <dbReference type="SAM" id="Coils"/>
    </source>
</evidence>
<evidence type="ECO:0000259" key="4">
    <source>
        <dbReference type="Pfam" id="PF25954"/>
    </source>
</evidence>
<keyword evidence="2" id="KW-0175">Coiled coil</keyword>
<dbReference type="InterPro" id="IPR058647">
    <property type="entry name" value="BSH_CzcB-like"/>
</dbReference>
<name>A0A923S0L2_9BURK</name>
<feature type="chain" id="PRO_5037944604" evidence="3">
    <location>
        <begin position="20"/>
        <end position="364"/>
    </location>
</feature>
<evidence type="ECO:0000313" key="6">
    <source>
        <dbReference type="EMBL" id="MBC5763326.1"/>
    </source>
</evidence>
<dbReference type="EMBL" id="JACORU010000001">
    <property type="protein sequence ID" value="MBC5763326.1"/>
    <property type="molecule type" value="Genomic_DNA"/>
</dbReference>
<dbReference type="Gene3D" id="1.10.287.470">
    <property type="entry name" value="Helix hairpin bin"/>
    <property type="match status" value="1"/>
</dbReference>
<feature type="coiled-coil region" evidence="2">
    <location>
        <begin position="109"/>
        <end position="136"/>
    </location>
</feature>
<comment type="similarity">
    <text evidence="1">Belongs to the membrane fusion protein (MFP) (TC 8.A.1) family.</text>
</comment>
<dbReference type="GO" id="GO:1990281">
    <property type="term" value="C:efflux pump complex"/>
    <property type="evidence" value="ECO:0007669"/>
    <property type="project" value="TreeGrafter"/>
</dbReference>
<reference evidence="6" key="1">
    <citation type="submission" date="2020-08" db="EMBL/GenBank/DDBJ databases">
        <title>Ramlibacter sp. GTP1 16S ribosomal RNA gene genome sequencing and assembly.</title>
        <authorList>
            <person name="Kang M."/>
        </authorList>
    </citation>
    <scope>NUCLEOTIDE SEQUENCE</scope>
    <source>
        <strain evidence="6">GTP1</strain>
    </source>
</reference>
<organism evidence="6 7">
    <name type="scientific">Ramlibacter albus</name>
    <dbReference type="NCBI Taxonomy" id="2079448"/>
    <lineage>
        <taxon>Bacteria</taxon>
        <taxon>Pseudomonadati</taxon>
        <taxon>Pseudomonadota</taxon>
        <taxon>Betaproteobacteria</taxon>
        <taxon>Burkholderiales</taxon>
        <taxon>Comamonadaceae</taxon>
        <taxon>Ramlibacter</taxon>
    </lineage>
</organism>
<dbReference type="AlphaFoldDB" id="A0A923S0L2"/>
<evidence type="ECO:0000313" key="7">
    <source>
        <dbReference type="Proteomes" id="UP000596827"/>
    </source>
</evidence>
<sequence length="364" mass="37867">MLKAHVLLLATALATLGLAGCGGGAASASSSLPIAAQPVLLSAEDVLVVQASATTAGPLITGSLQPAKRADLRAEVSAVVTAVLKENGDAVRKGDLLVRLDDTAIRDALMSAQESERAAQLAADQAERQLTRLKTLRESGMASAQALEDAEIRRNTTHSEVASAKARVVQARQQLQRTEVRAPFDGVVADRKLSVGDTAQVGKELLKVMDPGSLRFEGLISSDAIASVQRGQKVVFRVNGFTAREFTGTVARVAPSANAMTRQVEVLVDVDEPPARVAGLYAEGRVAASNGSAIVLPASSVVREGDKTSAWRVGGGKLQKVPLALGQRDPRSGDFVVAGGLAAGDRVLRHPVATLKDGQPVSEK</sequence>
<protein>
    <submittedName>
        <fullName evidence="6">Efflux RND transporter periplasmic adaptor subunit</fullName>
    </submittedName>
</protein>
<accession>A0A923S0L2</accession>
<evidence type="ECO:0000259" key="5">
    <source>
        <dbReference type="Pfam" id="PF25973"/>
    </source>
</evidence>
<evidence type="ECO:0000256" key="3">
    <source>
        <dbReference type="SAM" id="SignalP"/>
    </source>
</evidence>
<keyword evidence="3" id="KW-0732">Signal</keyword>
<keyword evidence="7" id="KW-1185">Reference proteome</keyword>
<dbReference type="Gene3D" id="2.40.30.170">
    <property type="match status" value="1"/>
</dbReference>
<dbReference type="PANTHER" id="PTHR30469:SF15">
    <property type="entry name" value="HLYD FAMILY OF SECRETION PROTEINS"/>
    <property type="match status" value="1"/>
</dbReference>
<gene>
    <name evidence="6" type="ORF">H8R02_02605</name>
</gene>
<evidence type="ECO:0000256" key="1">
    <source>
        <dbReference type="ARBA" id="ARBA00009477"/>
    </source>
</evidence>
<comment type="caution">
    <text evidence="6">The sequence shown here is derived from an EMBL/GenBank/DDBJ whole genome shotgun (WGS) entry which is preliminary data.</text>
</comment>
<feature type="signal peptide" evidence="3">
    <location>
        <begin position="1"/>
        <end position="19"/>
    </location>
</feature>
<proteinExistence type="inferred from homology"/>
<dbReference type="InterPro" id="IPR058792">
    <property type="entry name" value="Beta-barrel_RND_2"/>
</dbReference>
<dbReference type="Gene3D" id="2.40.420.20">
    <property type="match status" value="1"/>
</dbReference>
<dbReference type="PANTHER" id="PTHR30469">
    <property type="entry name" value="MULTIDRUG RESISTANCE PROTEIN MDTA"/>
    <property type="match status" value="1"/>
</dbReference>
<dbReference type="GO" id="GO:0015562">
    <property type="term" value="F:efflux transmembrane transporter activity"/>
    <property type="evidence" value="ECO:0007669"/>
    <property type="project" value="TreeGrafter"/>
</dbReference>